<dbReference type="AlphaFoldDB" id="A0A0H5Q985"/>
<sequence>MQKKGEWKDNDNIGTWKLNLKKGAYMFKLLSVTAGSPSLNAQKGAATIQRENPDVTVDGEYSSNDRENITLNADEAGTYTFTLDFDNRLITVTYPNSDKIKVKYRLVYAEEKDGKYEKYHPSTPYIDALAEDATDERRDTVSLHVRCSIPDYHRNSLNQIDKINKYDPNPNNIYVYLQKWDGTKWETKETVVLQEGNEARVKRESGVYNFVVVQDPQAPEATENKVYIDPNIEAYKGNYYIRTNVAPGGWNDYKQTANQITYSDYAAQHKHFEYYWCKWVQVKIVNNGDQIEPSAVEGKVNLKFTIANDYSNCVSDTCADEMDNRNFTVNGRLGSNANVRWMWHSKTNDIDRAYIAGGNECLFFEPKSEGITCKDKDGNETTETCAFEDRQNWTYKIDVTTVPNTKFAITKKPHNDAGDTRYCILGCEAAGETLILGTGMEKYDMRVVYDFKSDHLIYAWIPADPTIKDSIVLGSTVVCMRKDAGEATQVTFEKGALNDVHEALGVLSLSKKYFWEGLDGEDNYTKNKWEREWYWISFPFDVCVSDIFSSFVFGQHYIIQDYDGASRAKKGCWADSPSYWRTLTRSDTLKAGKGYVLNIGHDEVKNSNNPYLVDEKLTELNIYFPSTGVTEITGKIKSVDVPKHPCSITDHDRNIYDSNWNLIGVPTWVNIAGMADGPEPEQPENKNVYNIIENADKTVGFYYHFNTGTEEGKPGNTWTPRNVKEGEDQLVFKNMRSYLIQWAGTINWTNKSWDKTPSTQGLQARRAAEAKPEEYTLRLELSRGETALDQTFVRLQEDGDVTADYDMNYDMTKIINPGANLYSLIGTNLIKAGANVLPLPAENTTVYVPVGVEADEDGIYRFSMPDGTEGMLVSLADHTKGTLYNLATSDYEVELTKGTHEQRFVLEIQPKKGVTTGCNESTTEEGTLRKVLIDGNLYIQRGDALYDAAGRTL</sequence>
<protein>
    <submittedName>
        <fullName evidence="1">Uncharacterized protein</fullName>
    </submittedName>
</protein>
<reference evidence="1" key="1">
    <citation type="submission" date="2015-06" db="EMBL/GenBank/DDBJ databases">
        <authorList>
            <person name="Joergensen T."/>
        </authorList>
    </citation>
    <scope>NUCLEOTIDE SEQUENCE</scope>
    <source>
        <strain evidence="1">RGRH1796</strain>
    </source>
</reference>
<dbReference type="EMBL" id="LN854295">
    <property type="protein sequence ID" value="CRY97939.1"/>
    <property type="molecule type" value="Genomic_DNA"/>
</dbReference>
<reference evidence="1" key="2">
    <citation type="submission" date="2015-07" db="EMBL/GenBank/DDBJ databases">
        <title>Plasmids, circular viruses and viroids from rat gut.</title>
        <authorList>
            <person name="Jorgensen T.J."/>
            <person name="Hansen M.A."/>
            <person name="Xu Z."/>
            <person name="Tabak M.A."/>
            <person name="Sorensen S.J."/>
            <person name="Hansen L.H."/>
        </authorList>
    </citation>
    <scope>NUCLEOTIDE SEQUENCE</scope>
    <source>
        <strain evidence="1">RGRH1796</strain>
    </source>
</reference>
<name>A0A0H5Q985_9ZZZZ</name>
<evidence type="ECO:0000313" key="1">
    <source>
        <dbReference type="EMBL" id="CRY97939.1"/>
    </source>
</evidence>
<proteinExistence type="predicted"/>
<accession>A0A0H5Q985</accession>
<organism evidence="1">
    <name type="scientific">uncultured prokaryote</name>
    <dbReference type="NCBI Taxonomy" id="198431"/>
    <lineage>
        <taxon>unclassified sequences</taxon>
        <taxon>environmental samples</taxon>
    </lineage>
</organism>